<protein>
    <recommendedName>
        <fullName evidence="4">Cytochrome P450</fullName>
    </recommendedName>
</protein>
<dbReference type="VEuPathDB" id="FungiDB:P174DRAFT_117179"/>
<gene>
    <name evidence="2" type="ORF">P174DRAFT_117179</name>
</gene>
<dbReference type="EMBL" id="MSZS01000002">
    <property type="protein sequence ID" value="PKX97772.1"/>
    <property type="molecule type" value="Genomic_DNA"/>
</dbReference>
<dbReference type="GO" id="GO:0004497">
    <property type="term" value="F:monooxygenase activity"/>
    <property type="evidence" value="ECO:0007669"/>
    <property type="project" value="InterPro"/>
</dbReference>
<dbReference type="RefSeq" id="XP_024686367.1">
    <property type="nucleotide sequence ID" value="XM_024821053.1"/>
</dbReference>
<proteinExistence type="predicted"/>
<comment type="caution">
    <text evidence="2">The sequence shown here is derived from an EMBL/GenBank/DDBJ whole genome shotgun (WGS) entry which is preliminary data.</text>
</comment>
<dbReference type="InterPro" id="IPR036396">
    <property type="entry name" value="Cyt_P450_sf"/>
</dbReference>
<feature type="region of interest" description="Disordered" evidence="1">
    <location>
        <begin position="98"/>
        <end position="127"/>
    </location>
</feature>
<sequence>MLSGTAYLLCTNPRVLRELTERVRGDFTQNRTLNLVNLQQRQFLNAVLLECLRLCLQPQTVFAGEPQYRRPYHGEVHSLSGLCDDESKGRQLLYAEFSPPERNDSGKVGETLSSGVSDQRQRYHEAV</sequence>
<name>A0A2I1CJG6_ASPN1</name>
<organism evidence="2 3">
    <name type="scientific">Aspergillus novofumigatus (strain IBT 16806)</name>
    <dbReference type="NCBI Taxonomy" id="1392255"/>
    <lineage>
        <taxon>Eukaryota</taxon>
        <taxon>Fungi</taxon>
        <taxon>Dikarya</taxon>
        <taxon>Ascomycota</taxon>
        <taxon>Pezizomycotina</taxon>
        <taxon>Eurotiomycetes</taxon>
        <taxon>Eurotiomycetidae</taxon>
        <taxon>Eurotiales</taxon>
        <taxon>Aspergillaceae</taxon>
        <taxon>Aspergillus</taxon>
        <taxon>Aspergillus subgen. Fumigati</taxon>
    </lineage>
</organism>
<dbReference type="Gene3D" id="1.10.630.10">
    <property type="entry name" value="Cytochrome P450"/>
    <property type="match status" value="1"/>
</dbReference>
<dbReference type="GO" id="GO:0020037">
    <property type="term" value="F:heme binding"/>
    <property type="evidence" value="ECO:0007669"/>
    <property type="project" value="InterPro"/>
</dbReference>
<evidence type="ECO:0000313" key="2">
    <source>
        <dbReference type="EMBL" id="PKX97772.1"/>
    </source>
</evidence>
<accession>A0A2I1CJG6</accession>
<dbReference type="AlphaFoldDB" id="A0A2I1CJG6"/>
<evidence type="ECO:0000256" key="1">
    <source>
        <dbReference type="SAM" id="MobiDB-lite"/>
    </source>
</evidence>
<evidence type="ECO:0000313" key="3">
    <source>
        <dbReference type="Proteomes" id="UP000234474"/>
    </source>
</evidence>
<evidence type="ECO:0008006" key="4">
    <source>
        <dbReference type="Google" id="ProtNLM"/>
    </source>
</evidence>
<dbReference type="SUPFAM" id="SSF48264">
    <property type="entry name" value="Cytochrome P450"/>
    <property type="match status" value="1"/>
</dbReference>
<dbReference type="STRING" id="1392255.A0A2I1CJG6"/>
<dbReference type="GO" id="GO:0005506">
    <property type="term" value="F:iron ion binding"/>
    <property type="evidence" value="ECO:0007669"/>
    <property type="project" value="InterPro"/>
</dbReference>
<reference evidence="3" key="1">
    <citation type="journal article" date="2018" name="Proc. Natl. Acad. Sci. U.S.A.">
        <title>Linking secondary metabolites to gene clusters through genome sequencing of six diverse Aspergillus species.</title>
        <authorList>
            <person name="Kaerboelling I."/>
            <person name="Vesth T.C."/>
            <person name="Frisvad J.C."/>
            <person name="Nybo J.L."/>
            <person name="Theobald S."/>
            <person name="Kuo A."/>
            <person name="Bowyer P."/>
            <person name="Matsuda Y."/>
            <person name="Mondo S."/>
            <person name="Lyhne E.K."/>
            <person name="Kogle M.E."/>
            <person name="Clum A."/>
            <person name="Lipzen A."/>
            <person name="Salamov A."/>
            <person name="Ngan C.Y."/>
            <person name="Daum C."/>
            <person name="Chiniquy J."/>
            <person name="Barry K."/>
            <person name="LaButti K."/>
            <person name="Haridas S."/>
            <person name="Simmons B.A."/>
            <person name="Magnuson J.K."/>
            <person name="Mortensen U.H."/>
            <person name="Larsen T.O."/>
            <person name="Grigoriev I.V."/>
            <person name="Baker S.E."/>
            <person name="Andersen M.R."/>
        </authorList>
    </citation>
    <scope>NUCLEOTIDE SEQUENCE [LARGE SCALE GENOMIC DNA]</scope>
    <source>
        <strain evidence="3">IBT 16806</strain>
    </source>
</reference>
<dbReference type="GO" id="GO:0016705">
    <property type="term" value="F:oxidoreductase activity, acting on paired donors, with incorporation or reduction of molecular oxygen"/>
    <property type="evidence" value="ECO:0007669"/>
    <property type="project" value="InterPro"/>
</dbReference>
<dbReference type="GeneID" id="36528379"/>
<keyword evidence="3" id="KW-1185">Reference proteome</keyword>
<dbReference type="Proteomes" id="UP000234474">
    <property type="component" value="Unassembled WGS sequence"/>
</dbReference>